<protein>
    <submittedName>
        <fullName evidence="1">Uncharacterized protein</fullName>
    </submittedName>
</protein>
<name>A0AAQ1SN27_LEPIR</name>
<dbReference type="AlphaFoldDB" id="A0AAQ1SN27"/>
<evidence type="ECO:0000313" key="2">
    <source>
        <dbReference type="Proteomes" id="UP000234460"/>
    </source>
</evidence>
<organism evidence="1 2">
    <name type="scientific">Leptospira interrogans serovar Manilae</name>
    <dbReference type="NCBI Taxonomy" id="214675"/>
    <lineage>
        <taxon>Bacteria</taxon>
        <taxon>Pseudomonadati</taxon>
        <taxon>Spirochaetota</taxon>
        <taxon>Spirochaetia</taxon>
        <taxon>Leptospirales</taxon>
        <taxon>Leptospiraceae</taxon>
        <taxon>Leptospira</taxon>
    </lineage>
</organism>
<gene>
    <name evidence="1" type="ORF">LMANV2_20024</name>
</gene>
<accession>A0AAQ1SN27</accession>
<sequence length="55" mass="6768">MKLETILNVIIRYSLLRNLDCIEFEHLQFIKIIIAIILVRRKLNTDFYTIKYHKF</sequence>
<reference evidence="1 2" key="1">
    <citation type="submission" date="2017-11" db="EMBL/GenBank/DDBJ databases">
        <authorList>
            <person name="Lechat P."/>
        </authorList>
    </citation>
    <scope>NUCLEOTIDE SEQUENCE [LARGE SCALE GENOMIC DNA]</scope>
    <source>
        <strain evidence="1">L495</strain>
    </source>
</reference>
<evidence type="ECO:0000313" key="1">
    <source>
        <dbReference type="EMBL" id="SOR60669.1"/>
    </source>
</evidence>
<dbReference type="Proteomes" id="UP000234460">
    <property type="component" value="Chromosome LMANV2"/>
</dbReference>
<proteinExistence type="predicted"/>
<dbReference type="EMBL" id="OEJX01000012">
    <property type="protein sequence ID" value="SOR60669.1"/>
    <property type="molecule type" value="Genomic_DNA"/>
</dbReference>
<comment type="caution">
    <text evidence="1">The sequence shown here is derived from an EMBL/GenBank/DDBJ whole genome shotgun (WGS) entry which is preliminary data.</text>
</comment>